<dbReference type="RefSeq" id="WP_163682782.1">
    <property type="nucleotide sequence ID" value="NZ_JAAIYP010000045.1"/>
</dbReference>
<gene>
    <name evidence="8" type="ORF">G4223_18465</name>
</gene>
<evidence type="ECO:0000313" key="8">
    <source>
        <dbReference type="EMBL" id="NFV82098.1"/>
    </source>
</evidence>
<keyword evidence="4" id="KW-0274">FAD</keyword>
<dbReference type="GO" id="GO:0016614">
    <property type="term" value="F:oxidoreductase activity, acting on CH-OH group of donors"/>
    <property type="evidence" value="ECO:0007669"/>
    <property type="project" value="InterPro"/>
</dbReference>
<keyword evidence="5" id="KW-0560">Oxidoreductase</keyword>
<feature type="domain" description="FAD dependent oxidoreductase" evidence="6">
    <location>
        <begin position="18"/>
        <end position="228"/>
    </location>
</feature>
<reference evidence="8 9" key="1">
    <citation type="submission" date="2020-02" db="EMBL/GenBank/DDBJ databases">
        <authorList>
            <person name="Dziuba M."/>
            <person name="Kuznetsov B."/>
            <person name="Mardanov A."/>
            <person name="Ravin N."/>
            <person name="Grouzdev D."/>
        </authorList>
    </citation>
    <scope>NUCLEOTIDE SEQUENCE [LARGE SCALE GENOMIC DNA]</scope>
    <source>
        <strain evidence="8 9">SpK</strain>
    </source>
</reference>
<protein>
    <submittedName>
        <fullName evidence="8">GMC family oxidoreductase</fullName>
    </submittedName>
</protein>
<keyword evidence="9" id="KW-1185">Reference proteome</keyword>
<name>A0A7C9QW61_9PROT</name>
<evidence type="ECO:0000256" key="5">
    <source>
        <dbReference type="ARBA" id="ARBA00023002"/>
    </source>
</evidence>
<dbReference type="EMBL" id="JAAIYP010000045">
    <property type="protein sequence ID" value="NFV82098.1"/>
    <property type="molecule type" value="Genomic_DNA"/>
</dbReference>
<dbReference type="Gene3D" id="3.50.50.60">
    <property type="entry name" value="FAD/NAD(P)-binding domain"/>
    <property type="match status" value="2"/>
</dbReference>
<evidence type="ECO:0000259" key="6">
    <source>
        <dbReference type="Pfam" id="PF01266"/>
    </source>
</evidence>
<proteinExistence type="inferred from homology"/>
<evidence type="ECO:0000259" key="7">
    <source>
        <dbReference type="Pfam" id="PF05199"/>
    </source>
</evidence>
<dbReference type="Pfam" id="PF05199">
    <property type="entry name" value="GMC_oxred_C"/>
    <property type="match status" value="1"/>
</dbReference>
<evidence type="ECO:0000256" key="4">
    <source>
        <dbReference type="ARBA" id="ARBA00022827"/>
    </source>
</evidence>
<dbReference type="AlphaFoldDB" id="A0A7C9QW61"/>
<evidence type="ECO:0000256" key="3">
    <source>
        <dbReference type="ARBA" id="ARBA00022630"/>
    </source>
</evidence>
<dbReference type="Proteomes" id="UP000480684">
    <property type="component" value="Unassembled WGS sequence"/>
</dbReference>
<comment type="caution">
    <text evidence="8">The sequence shown here is derived from an EMBL/GenBank/DDBJ whole genome shotgun (WGS) entry which is preliminary data.</text>
</comment>
<accession>A0A7C9QW61</accession>
<evidence type="ECO:0000313" key="9">
    <source>
        <dbReference type="Proteomes" id="UP000480684"/>
    </source>
</evidence>
<dbReference type="InterPro" id="IPR051473">
    <property type="entry name" value="P2Ox-like"/>
</dbReference>
<feature type="domain" description="Glucose-methanol-choline oxidoreductase C-terminal" evidence="7">
    <location>
        <begin position="388"/>
        <end position="521"/>
    </location>
</feature>
<keyword evidence="3" id="KW-0285">Flavoprotein</keyword>
<dbReference type="InterPro" id="IPR006076">
    <property type="entry name" value="FAD-dep_OxRdtase"/>
</dbReference>
<dbReference type="Pfam" id="PF01266">
    <property type="entry name" value="DAO"/>
    <property type="match status" value="1"/>
</dbReference>
<comment type="cofactor">
    <cofactor evidence="1">
        <name>FAD</name>
        <dbReference type="ChEBI" id="CHEBI:57692"/>
    </cofactor>
</comment>
<evidence type="ECO:0000256" key="2">
    <source>
        <dbReference type="ARBA" id="ARBA00010790"/>
    </source>
</evidence>
<dbReference type="SUPFAM" id="SSF51905">
    <property type="entry name" value="FAD/NAD(P)-binding domain"/>
    <property type="match status" value="1"/>
</dbReference>
<dbReference type="InterPro" id="IPR007867">
    <property type="entry name" value="GMC_OxRtase_C"/>
</dbReference>
<dbReference type="PANTHER" id="PTHR42784:SF1">
    <property type="entry name" value="PYRANOSE 2-OXIDASE"/>
    <property type="match status" value="1"/>
</dbReference>
<dbReference type="InterPro" id="IPR036188">
    <property type="entry name" value="FAD/NAD-bd_sf"/>
</dbReference>
<organism evidence="8 9">
    <name type="scientific">Magnetospirillum aberrantis SpK</name>
    <dbReference type="NCBI Taxonomy" id="908842"/>
    <lineage>
        <taxon>Bacteria</taxon>
        <taxon>Pseudomonadati</taxon>
        <taxon>Pseudomonadota</taxon>
        <taxon>Alphaproteobacteria</taxon>
        <taxon>Rhodospirillales</taxon>
        <taxon>Rhodospirillaceae</taxon>
        <taxon>Magnetospirillum</taxon>
    </lineage>
</organism>
<dbReference type="PANTHER" id="PTHR42784">
    <property type="entry name" value="PYRANOSE 2-OXIDASE"/>
    <property type="match status" value="1"/>
</dbReference>
<evidence type="ECO:0000256" key="1">
    <source>
        <dbReference type="ARBA" id="ARBA00001974"/>
    </source>
</evidence>
<sequence>MLADLRSLDSNQTFDTPICIIGAGIAGLTLARRLLALGWSVLLVESGGTDFETRVQNLSAGGEIGHPYYDLDSVSLRMLGGTTAIWGGRCAELDPVDFETRAWVPHSGWPFGLAELRPYYDQALKIFQVPAPAADRRSMADCLPLLQSLDRDDLAVGFWSFDDVADRFAAPRIGDVLDHPRCRVLTHATVTALHLDPGASFVSSATIRDVSGKCATVTARHFVLALGGIENPRLLLASCDVAAAGIGNDRDLVGRFFMEHPHARGGRVSGPGIWELLRTFGRRHRTGTASHAALLRLSETAQERTRSLNSAITLGLRQPEAARQALIARSYAALKHNLDATSTNRRLWRMTKRGLRWLNEATHPLRPWLAIKSGQAEVAVIVRAEQAPNPDSRVTLADERDALGMPRTLLDWNFTALDKHSVRSLVEALGTALTRDNLGELGPADWLDENGPLWHTDPKISAHPIGGYHHMGTTRMADDPAHGVVDRHGRVHGVANLHIAGSSVFPTGGWANPTLTIAALALRLGDRFGPFA</sequence>
<comment type="similarity">
    <text evidence="2">Belongs to the GMC oxidoreductase family.</text>
</comment>